<dbReference type="OrthoDB" id="2014905at2759"/>
<dbReference type="EMBL" id="MCGR01000016">
    <property type="protein sequence ID" value="ORY85394.1"/>
    <property type="molecule type" value="Genomic_DNA"/>
</dbReference>
<dbReference type="InterPro" id="IPR002677">
    <property type="entry name" value="Ribosomal_bL32"/>
</dbReference>
<dbReference type="GO" id="GO:0003735">
    <property type="term" value="F:structural constituent of ribosome"/>
    <property type="evidence" value="ECO:0007669"/>
    <property type="project" value="InterPro"/>
</dbReference>
<evidence type="ECO:0000313" key="8">
    <source>
        <dbReference type="EMBL" id="ORY85394.1"/>
    </source>
</evidence>
<evidence type="ECO:0000256" key="7">
    <source>
        <dbReference type="ARBA" id="ARBA00039935"/>
    </source>
</evidence>
<dbReference type="SUPFAM" id="SSF57829">
    <property type="entry name" value="Zn-binding ribosomal proteins"/>
    <property type="match status" value="1"/>
</dbReference>
<feature type="non-terminal residue" evidence="8">
    <location>
        <position position="1"/>
    </location>
</feature>
<dbReference type="InParanoid" id="A0A1Y2FPY4"/>
<keyword evidence="3" id="KW-0809">Transit peptide</keyword>
<keyword evidence="9" id="KW-1185">Reference proteome</keyword>
<sequence>SAAALPAFPSFRLPSLASLVPESTLEALRELLPPWVLAVPKSKTTHSAKKMRSANKGLKEKHNVVSCPSCGTPKVAHHLCHECHVAFRKEYHAEAK</sequence>
<name>A0A1Y2FPY4_9BASI</name>
<dbReference type="Pfam" id="PF01783">
    <property type="entry name" value="Ribosomal_L32p"/>
    <property type="match status" value="1"/>
</dbReference>
<dbReference type="Proteomes" id="UP000193467">
    <property type="component" value="Unassembled WGS sequence"/>
</dbReference>
<evidence type="ECO:0000256" key="4">
    <source>
        <dbReference type="ARBA" id="ARBA00022980"/>
    </source>
</evidence>
<organism evidence="8 9">
    <name type="scientific">Leucosporidium creatinivorum</name>
    <dbReference type="NCBI Taxonomy" id="106004"/>
    <lineage>
        <taxon>Eukaryota</taxon>
        <taxon>Fungi</taxon>
        <taxon>Dikarya</taxon>
        <taxon>Basidiomycota</taxon>
        <taxon>Pucciniomycotina</taxon>
        <taxon>Microbotryomycetes</taxon>
        <taxon>Leucosporidiales</taxon>
        <taxon>Leucosporidium</taxon>
    </lineage>
</organism>
<proteinExistence type="inferred from homology"/>
<evidence type="ECO:0000313" key="9">
    <source>
        <dbReference type="Proteomes" id="UP000193467"/>
    </source>
</evidence>
<dbReference type="GO" id="GO:0006412">
    <property type="term" value="P:translation"/>
    <property type="evidence" value="ECO:0007669"/>
    <property type="project" value="InterPro"/>
</dbReference>
<dbReference type="NCBIfam" id="TIGR01031">
    <property type="entry name" value="rpmF_bact"/>
    <property type="match status" value="1"/>
</dbReference>
<reference evidence="8 9" key="1">
    <citation type="submission" date="2016-07" db="EMBL/GenBank/DDBJ databases">
        <title>Pervasive Adenine N6-methylation of Active Genes in Fungi.</title>
        <authorList>
            <consortium name="DOE Joint Genome Institute"/>
            <person name="Mondo S.J."/>
            <person name="Dannebaum R.O."/>
            <person name="Kuo R.C."/>
            <person name="Labutti K."/>
            <person name="Haridas S."/>
            <person name="Kuo A."/>
            <person name="Salamov A."/>
            <person name="Ahrendt S.R."/>
            <person name="Lipzen A."/>
            <person name="Sullivan W."/>
            <person name="Andreopoulos W.B."/>
            <person name="Clum A."/>
            <person name="Lindquist E."/>
            <person name="Daum C."/>
            <person name="Ramamoorthy G.K."/>
            <person name="Gryganskyi A."/>
            <person name="Culley D."/>
            <person name="Magnuson J.K."/>
            <person name="James T.Y."/>
            <person name="O'Malley M.A."/>
            <person name="Stajich J.E."/>
            <person name="Spatafora J.W."/>
            <person name="Visel A."/>
            <person name="Grigoriev I.V."/>
        </authorList>
    </citation>
    <scope>NUCLEOTIDE SEQUENCE [LARGE SCALE GENOMIC DNA]</scope>
    <source>
        <strain evidence="8 9">62-1032</strain>
    </source>
</reference>
<dbReference type="FunCoup" id="A0A1Y2FPY4">
    <property type="interactions" value="118"/>
</dbReference>
<keyword evidence="4" id="KW-0689">Ribosomal protein</keyword>
<dbReference type="InterPro" id="IPR051991">
    <property type="entry name" value="Mitoribosomal_protein_bL32"/>
</dbReference>
<dbReference type="STRING" id="106004.A0A1Y2FPY4"/>
<dbReference type="AlphaFoldDB" id="A0A1Y2FPY4"/>
<protein>
    <recommendedName>
        <fullName evidence="7">Large ribosomal subunit protein bL32m</fullName>
    </recommendedName>
</protein>
<comment type="similarity">
    <text evidence="2">Belongs to the bacterial ribosomal protein bL32 family.</text>
</comment>
<evidence type="ECO:0000256" key="5">
    <source>
        <dbReference type="ARBA" id="ARBA00023128"/>
    </source>
</evidence>
<dbReference type="GO" id="GO:0005762">
    <property type="term" value="C:mitochondrial large ribosomal subunit"/>
    <property type="evidence" value="ECO:0007669"/>
    <property type="project" value="TreeGrafter"/>
</dbReference>
<accession>A0A1Y2FPY4</accession>
<feature type="non-terminal residue" evidence="8">
    <location>
        <position position="96"/>
    </location>
</feature>
<dbReference type="InterPro" id="IPR011332">
    <property type="entry name" value="Ribosomal_zn-bd"/>
</dbReference>
<evidence type="ECO:0000256" key="6">
    <source>
        <dbReference type="ARBA" id="ARBA00023274"/>
    </source>
</evidence>
<gene>
    <name evidence="8" type="ORF">BCR35DRAFT_259858</name>
</gene>
<comment type="subcellular location">
    <subcellularLocation>
        <location evidence="1">Mitochondrion</location>
    </subcellularLocation>
</comment>
<dbReference type="PANTHER" id="PTHR21026:SF2">
    <property type="entry name" value="LARGE RIBOSOMAL SUBUNIT PROTEIN BL32M"/>
    <property type="match status" value="1"/>
</dbReference>
<keyword evidence="5" id="KW-0496">Mitochondrion</keyword>
<evidence type="ECO:0000256" key="1">
    <source>
        <dbReference type="ARBA" id="ARBA00004173"/>
    </source>
</evidence>
<evidence type="ECO:0000256" key="2">
    <source>
        <dbReference type="ARBA" id="ARBA00008560"/>
    </source>
</evidence>
<comment type="caution">
    <text evidence="8">The sequence shown here is derived from an EMBL/GenBank/DDBJ whole genome shotgun (WGS) entry which is preliminary data.</text>
</comment>
<evidence type="ECO:0000256" key="3">
    <source>
        <dbReference type="ARBA" id="ARBA00022946"/>
    </source>
</evidence>
<dbReference type="PANTHER" id="PTHR21026">
    <property type="entry name" value="39S RIBOSOMAL PROTEIN L32, MITOCHONDRIAL"/>
    <property type="match status" value="1"/>
</dbReference>
<keyword evidence="6" id="KW-0687">Ribonucleoprotein</keyword>